<dbReference type="AlphaFoldDB" id="A0A1M5P9L4"/>
<dbReference type="RefSeq" id="WP_139257391.1">
    <property type="nucleotide sequence ID" value="NZ_FQWF01000012.1"/>
</dbReference>
<keyword evidence="1" id="KW-0472">Membrane</keyword>
<sequence>MKKTLLTLSMLLVFNNCISQSFKKYELRRLSSFEIETETNDIYQTKNYLDLKNILEKEQIQRTRKTEAIIFASLSILTTAFGAITYSNSRNAENGIGQSIGTLFMGIGVVKSGISIRLFVSSNKRKKQRDELIESYKIQNPQN</sequence>
<evidence type="ECO:0000313" key="3">
    <source>
        <dbReference type="Proteomes" id="UP000184020"/>
    </source>
</evidence>
<dbReference type="Proteomes" id="UP000184020">
    <property type="component" value="Unassembled WGS sequence"/>
</dbReference>
<evidence type="ECO:0000256" key="1">
    <source>
        <dbReference type="SAM" id="Phobius"/>
    </source>
</evidence>
<keyword evidence="3" id="KW-1185">Reference proteome</keyword>
<keyword evidence="1" id="KW-1133">Transmembrane helix</keyword>
<name>A0A1M5P9L4_9FLAO</name>
<dbReference type="EMBL" id="FQWF01000012">
    <property type="protein sequence ID" value="SHG98387.1"/>
    <property type="molecule type" value="Genomic_DNA"/>
</dbReference>
<keyword evidence="1" id="KW-0812">Transmembrane</keyword>
<evidence type="ECO:0000313" key="2">
    <source>
        <dbReference type="EMBL" id="SHG98387.1"/>
    </source>
</evidence>
<reference evidence="3" key="1">
    <citation type="submission" date="2016-11" db="EMBL/GenBank/DDBJ databases">
        <authorList>
            <person name="Varghese N."/>
            <person name="Submissions S."/>
        </authorList>
    </citation>
    <scope>NUCLEOTIDE SEQUENCE [LARGE SCALE GENOMIC DNA]</scope>
    <source>
        <strain evidence="3">DSM 17659</strain>
    </source>
</reference>
<proteinExistence type="predicted"/>
<feature type="transmembrane region" description="Helical" evidence="1">
    <location>
        <begin position="96"/>
        <end position="120"/>
    </location>
</feature>
<organism evidence="2 3">
    <name type="scientific">Flavobacterium micromati</name>
    <dbReference type="NCBI Taxonomy" id="229205"/>
    <lineage>
        <taxon>Bacteria</taxon>
        <taxon>Pseudomonadati</taxon>
        <taxon>Bacteroidota</taxon>
        <taxon>Flavobacteriia</taxon>
        <taxon>Flavobacteriales</taxon>
        <taxon>Flavobacteriaceae</taxon>
        <taxon>Flavobacterium</taxon>
    </lineage>
</organism>
<gene>
    <name evidence="2" type="ORF">SAMN05444372_112113</name>
</gene>
<accession>A0A1M5P9L4</accession>
<protein>
    <submittedName>
        <fullName evidence="2">Uncharacterized protein</fullName>
    </submittedName>
</protein>
<dbReference type="OrthoDB" id="1366301at2"/>